<dbReference type="Proteomes" id="UP000271098">
    <property type="component" value="Unassembled WGS sequence"/>
</dbReference>
<reference evidence="3" key="1">
    <citation type="submission" date="2016-06" db="UniProtKB">
        <authorList>
            <consortium name="WormBaseParasite"/>
        </authorList>
    </citation>
    <scope>IDENTIFICATION</scope>
</reference>
<sequence>MVRIRHIIEMRKALKADPLLPPISKNRERSFTDAYDRKMAPKDIIEVDLQIRELMTDCFKFDNIVCLVSENECDCDGPWKLVTTTEVIPKASEISIPGAFTFEFIFERDRQLRLEICDYNEDEVTVIGTATLSATEIVASTSHLTKNLM</sequence>
<organism evidence="3">
    <name type="scientific">Gongylonema pulchrum</name>
    <dbReference type="NCBI Taxonomy" id="637853"/>
    <lineage>
        <taxon>Eukaryota</taxon>
        <taxon>Metazoa</taxon>
        <taxon>Ecdysozoa</taxon>
        <taxon>Nematoda</taxon>
        <taxon>Chromadorea</taxon>
        <taxon>Rhabditida</taxon>
        <taxon>Spirurina</taxon>
        <taxon>Spiruromorpha</taxon>
        <taxon>Spiruroidea</taxon>
        <taxon>Gongylonematidae</taxon>
        <taxon>Gongylonema</taxon>
    </lineage>
</organism>
<reference evidence="1 2" key="2">
    <citation type="submission" date="2018-11" db="EMBL/GenBank/DDBJ databases">
        <authorList>
            <consortium name="Pathogen Informatics"/>
        </authorList>
    </citation>
    <scope>NUCLEOTIDE SEQUENCE [LARGE SCALE GENOMIC DNA]</scope>
</reference>
<evidence type="ECO:0000313" key="3">
    <source>
        <dbReference type="WBParaSite" id="GPUH_0000308001-mRNA-1"/>
    </source>
</evidence>
<dbReference type="OrthoDB" id="5855668at2759"/>
<evidence type="ECO:0000313" key="1">
    <source>
        <dbReference type="EMBL" id="VDK37713.1"/>
    </source>
</evidence>
<protein>
    <submittedName>
        <fullName evidence="3">DUF4457 domain-containing protein</fullName>
    </submittedName>
</protein>
<proteinExistence type="predicted"/>
<gene>
    <name evidence="1" type="ORF">GPUH_LOCUS3074</name>
</gene>
<keyword evidence="2" id="KW-1185">Reference proteome</keyword>
<dbReference type="WBParaSite" id="GPUH_0000308001-mRNA-1">
    <property type="protein sequence ID" value="GPUH_0000308001-mRNA-1"/>
    <property type="gene ID" value="GPUH_0000308001"/>
</dbReference>
<accession>A0A183D2Y4</accession>
<evidence type="ECO:0000313" key="2">
    <source>
        <dbReference type="Proteomes" id="UP000271098"/>
    </source>
</evidence>
<dbReference type="EMBL" id="UYRT01005006">
    <property type="protein sequence ID" value="VDK37713.1"/>
    <property type="molecule type" value="Genomic_DNA"/>
</dbReference>
<name>A0A183D2Y4_9BILA</name>
<dbReference type="AlphaFoldDB" id="A0A183D2Y4"/>